<feature type="transmembrane region" description="Helical" evidence="17">
    <location>
        <begin position="361"/>
        <end position="380"/>
    </location>
</feature>
<feature type="compositionally biased region" description="Low complexity" evidence="18">
    <location>
        <begin position="83"/>
        <end position="119"/>
    </location>
</feature>
<reference evidence="21 22" key="1">
    <citation type="journal article" date="2007" name="Nature">
        <title>Evolution of genes and genomes on the Drosophila phylogeny.</title>
        <authorList>
            <consortium name="Drosophila 12 Genomes Consortium"/>
            <person name="Clark A.G."/>
            <person name="Eisen M.B."/>
            <person name="Smith D.R."/>
            <person name="Bergman C.M."/>
            <person name="Oliver B."/>
            <person name="Markow T.A."/>
            <person name="Kaufman T.C."/>
            <person name="Kellis M."/>
            <person name="Gelbart W."/>
            <person name="Iyer V.N."/>
            <person name="Pollard D.A."/>
            <person name="Sackton T.B."/>
            <person name="Larracuente A.M."/>
            <person name="Singh N.D."/>
            <person name="Abad J.P."/>
            <person name="Abt D.N."/>
            <person name="Adryan B."/>
            <person name="Aguade M."/>
            <person name="Akashi H."/>
            <person name="Anderson W.W."/>
            <person name="Aquadro C.F."/>
            <person name="Ardell D.H."/>
            <person name="Arguello R."/>
            <person name="Artieri C.G."/>
            <person name="Barbash D.A."/>
            <person name="Barker D."/>
            <person name="Barsanti P."/>
            <person name="Batterham P."/>
            <person name="Batzoglou S."/>
            <person name="Begun D."/>
            <person name="Bhutkar A."/>
            <person name="Blanco E."/>
            <person name="Bosak S.A."/>
            <person name="Bradley R.K."/>
            <person name="Brand A.D."/>
            <person name="Brent M.R."/>
            <person name="Brooks A.N."/>
            <person name="Brown R.H."/>
            <person name="Butlin R.K."/>
            <person name="Caggese C."/>
            <person name="Calvi B.R."/>
            <person name="Bernardo de Carvalho A."/>
            <person name="Caspi A."/>
            <person name="Castrezana S."/>
            <person name="Celniker S.E."/>
            <person name="Chang J.L."/>
            <person name="Chapple C."/>
            <person name="Chatterji S."/>
            <person name="Chinwalla A."/>
            <person name="Civetta A."/>
            <person name="Clifton S.W."/>
            <person name="Comeron J.M."/>
            <person name="Costello J.C."/>
            <person name="Coyne J.A."/>
            <person name="Daub J."/>
            <person name="David R.G."/>
            <person name="Delcher A.L."/>
            <person name="Delehaunty K."/>
            <person name="Do C.B."/>
            <person name="Ebling H."/>
            <person name="Edwards K."/>
            <person name="Eickbush T."/>
            <person name="Evans J.D."/>
            <person name="Filipski A."/>
            <person name="Findeiss S."/>
            <person name="Freyhult E."/>
            <person name="Fulton L."/>
            <person name="Fulton R."/>
            <person name="Garcia A.C."/>
            <person name="Gardiner A."/>
            <person name="Garfield D.A."/>
            <person name="Garvin B.E."/>
            <person name="Gibson G."/>
            <person name="Gilbert D."/>
            <person name="Gnerre S."/>
            <person name="Godfrey J."/>
            <person name="Good R."/>
            <person name="Gotea V."/>
            <person name="Gravely B."/>
            <person name="Greenberg A.J."/>
            <person name="Griffiths-Jones S."/>
            <person name="Gross S."/>
            <person name="Guigo R."/>
            <person name="Gustafson E.A."/>
            <person name="Haerty W."/>
            <person name="Hahn M.W."/>
            <person name="Halligan D.L."/>
            <person name="Halpern A.L."/>
            <person name="Halter G.M."/>
            <person name="Han M.V."/>
            <person name="Heger A."/>
            <person name="Hillier L."/>
            <person name="Hinrichs A.S."/>
            <person name="Holmes I."/>
            <person name="Hoskins R.A."/>
            <person name="Hubisz M.J."/>
            <person name="Hultmark D."/>
            <person name="Huntley M.A."/>
            <person name="Jaffe D.B."/>
            <person name="Jagadeeshan S."/>
            <person name="Jeck W.R."/>
            <person name="Johnson J."/>
            <person name="Jones C.D."/>
            <person name="Jordan W.C."/>
            <person name="Karpen G.H."/>
            <person name="Kataoka E."/>
            <person name="Keightley P.D."/>
            <person name="Kheradpour P."/>
            <person name="Kirkness E.F."/>
            <person name="Koerich L.B."/>
            <person name="Kristiansen K."/>
            <person name="Kudrna D."/>
            <person name="Kulathinal R.J."/>
            <person name="Kumar S."/>
            <person name="Kwok R."/>
            <person name="Lander E."/>
            <person name="Langley C.H."/>
            <person name="Lapoint R."/>
            <person name="Lazzaro B.P."/>
            <person name="Lee S.J."/>
            <person name="Levesque L."/>
            <person name="Li R."/>
            <person name="Lin C.F."/>
            <person name="Lin M.F."/>
            <person name="Lindblad-Toh K."/>
            <person name="Llopart A."/>
            <person name="Long M."/>
            <person name="Low L."/>
            <person name="Lozovsky E."/>
            <person name="Lu J."/>
            <person name="Luo M."/>
            <person name="Machado C.A."/>
            <person name="Makalowski W."/>
            <person name="Marzo M."/>
            <person name="Matsuda M."/>
            <person name="Matzkin L."/>
            <person name="McAllister B."/>
            <person name="McBride C.S."/>
            <person name="McKernan B."/>
            <person name="McKernan K."/>
            <person name="Mendez-Lago M."/>
            <person name="Minx P."/>
            <person name="Mollenhauer M.U."/>
            <person name="Montooth K."/>
            <person name="Mount S.M."/>
            <person name="Mu X."/>
            <person name="Myers E."/>
            <person name="Negre B."/>
            <person name="Newfeld S."/>
            <person name="Nielsen R."/>
            <person name="Noor M.A."/>
            <person name="O'Grady P."/>
            <person name="Pachter L."/>
            <person name="Papaceit M."/>
            <person name="Parisi M.J."/>
            <person name="Parisi M."/>
            <person name="Parts L."/>
            <person name="Pedersen J.S."/>
            <person name="Pesole G."/>
            <person name="Phillippy A.M."/>
            <person name="Ponting C.P."/>
            <person name="Pop M."/>
            <person name="Porcelli D."/>
            <person name="Powell J.R."/>
            <person name="Prohaska S."/>
            <person name="Pruitt K."/>
            <person name="Puig M."/>
            <person name="Quesneville H."/>
            <person name="Ram K.R."/>
            <person name="Rand D."/>
            <person name="Rasmussen M.D."/>
            <person name="Reed L.K."/>
            <person name="Reenan R."/>
            <person name="Reily A."/>
            <person name="Remington K.A."/>
            <person name="Rieger T.T."/>
            <person name="Ritchie M.G."/>
            <person name="Robin C."/>
            <person name="Rogers Y.H."/>
            <person name="Rohde C."/>
            <person name="Rozas J."/>
            <person name="Rubenfield M.J."/>
            <person name="Ruiz A."/>
            <person name="Russo S."/>
            <person name="Salzberg S.L."/>
            <person name="Sanchez-Gracia A."/>
            <person name="Saranga D.J."/>
            <person name="Sato H."/>
            <person name="Schaeffer S.W."/>
            <person name="Schatz M.C."/>
            <person name="Schlenke T."/>
            <person name="Schwartz R."/>
            <person name="Segarra C."/>
            <person name="Singh R.S."/>
            <person name="Sirot L."/>
            <person name="Sirota M."/>
            <person name="Sisneros N.B."/>
            <person name="Smith C.D."/>
            <person name="Smith T.F."/>
            <person name="Spieth J."/>
            <person name="Stage D.E."/>
            <person name="Stark A."/>
            <person name="Stephan W."/>
            <person name="Strausberg R.L."/>
            <person name="Strempel S."/>
            <person name="Sturgill D."/>
            <person name="Sutton G."/>
            <person name="Sutton G.G."/>
            <person name="Tao W."/>
            <person name="Teichmann S."/>
            <person name="Tobari Y.N."/>
            <person name="Tomimura Y."/>
            <person name="Tsolas J.M."/>
            <person name="Valente V.L."/>
            <person name="Venter E."/>
            <person name="Venter J.C."/>
            <person name="Vicario S."/>
            <person name="Vieira F.G."/>
            <person name="Vilella A.J."/>
            <person name="Villasante A."/>
            <person name="Walenz B."/>
            <person name="Wang J."/>
            <person name="Wasserman M."/>
            <person name="Watts T."/>
            <person name="Wilson D."/>
            <person name="Wilson R.K."/>
            <person name="Wing R.A."/>
            <person name="Wolfner M.F."/>
            <person name="Wong A."/>
            <person name="Wong G.K."/>
            <person name="Wu C.I."/>
            <person name="Wu G."/>
            <person name="Yamamoto D."/>
            <person name="Yang H.P."/>
            <person name="Yang S.P."/>
            <person name="Yorke J.A."/>
            <person name="Yoshida K."/>
            <person name="Zdobnov E."/>
            <person name="Zhang P."/>
            <person name="Zhang Y."/>
            <person name="Zimin A.V."/>
            <person name="Baldwin J."/>
            <person name="Abdouelleil A."/>
            <person name="Abdulkadir J."/>
            <person name="Abebe A."/>
            <person name="Abera B."/>
            <person name="Abreu J."/>
            <person name="Acer S.C."/>
            <person name="Aftuck L."/>
            <person name="Alexander A."/>
            <person name="An P."/>
            <person name="Anderson E."/>
            <person name="Anderson S."/>
            <person name="Arachi H."/>
            <person name="Azer M."/>
            <person name="Bachantsang P."/>
            <person name="Barry A."/>
            <person name="Bayul T."/>
            <person name="Berlin A."/>
            <person name="Bessette D."/>
            <person name="Bloom T."/>
            <person name="Blye J."/>
            <person name="Boguslavskiy L."/>
            <person name="Bonnet C."/>
            <person name="Boukhgalter B."/>
            <person name="Bourzgui I."/>
            <person name="Brown A."/>
            <person name="Cahill P."/>
            <person name="Channer S."/>
            <person name="Cheshatsang Y."/>
            <person name="Chuda L."/>
            <person name="Citroen M."/>
            <person name="Collymore A."/>
            <person name="Cooke P."/>
            <person name="Costello M."/>
            <person name="D'Aco K."/>
            <person name="Daza R."/>
            <person name="De Haan G."/>
            <person name="DeGray S."/>
            <person name="DeMaso C."/>
            <person name="Dhargay N."/>
            <person name="Dooley K."/>
            <person name="Dooley E."/>
            <person name="Doricent M."/>
            <person name="Dorje P."/>
            <person name="Dorjee K."/>
            <person name="Dupes A."/>
            <person name="Elong R."/>
            <person name="Falk J."/>
            <person name="Farina A."/>
            <person name="Faro S."/>
            <person name="Ferguson D."/>
            <person name="Fisher S."/>
            <person name="Foley C.D."/>
            <person name="Franke A."/>
            <person name="Friedrich D."/>
            <person name="Gadbois L."/>
            <person name="Gearin G."/>
            <person name="Gearin C.R."/>
            <person name="Giannoukos G."/>
            <person name="Goode T."/>
            <person name="Graham J."/>
            <person name="Grandbois E."/>
            <person name="Grewal S."/>
            <person name="Gyaltsen K."/>
            <person name="Hafez N."/>
            <person name="Hagos B."/>
            <person name="Hall J."/>
            <person name="Henson C."/>
            <person name="Hollinger A."/>
            <person name="Honan T."/>
            <person name="Huard M.D."/>
            <person name="Hughes L."/>
            <person name="Hurhula B."/>
            <person name="Husby M.E."/>
            <person name="Kamat A."/>
            <person name="Kanga B."/>
            <person name="Kashin S."/>
            <person name="Khazanovich D."/>
            <person name="Kisner P."/>
            <person name="Lance K."/>
            <person name="Lara M."/>
            <person name="Lee W."/>
            <person name="Lennon N."/>
            <person name="Letendre F."/>
            <person name="LeVine R."/>
            <person name="Lipovsky A."/>
            <person name="Liu X."/>
            <person name="Liu J."/>
            <person name="Liu S."/>
            <person name="Lokyitsang T."/>
            <person name="Lokyitsang Y."/>
            <person name="Lubonja R."/>
            <person name="Lui A."/>
            <person name="MacDonald P."/>
            <person name="Magnisalis V."/>
            <person name="Maru K."/>
            <person name="Matthews C."/>
            <person name="McCusker W."/>
            <person name="McDonough S."/>
            <person name="Mehta T."/>
            <person name="Meldrim J."/>
            <person name="Meneus L."/>
            <person name="Mihai O."/>
            <person name="Mihalev A."/>
            <person name="Mihova T."/>
            <person name="Mittelman R."/>
            <person name="Mlenga V."/>
            <person name="Montmayeur A."/>
            <person name="Mulrain L."/>
            <person name="Navidi A."/>
            <person name="Naylor J."/>
            <person name="Negash T."/>
            <person name="Nguyen T."/>
            <person name="Nguyen N."/>
            <person name="Nicol R."/>
            <person name="Norbu C."/>
            <person name="Norbu N."/>
            <person name="Novod N."/>
            <person name="O'Neill B."/>
            <person name="Osman S."/>
            <person name="Markiewicz E."/>
            <person name="Oyono O.L."/>
            <person name="Patti C."/>
            <person name="Phunkhang P."/>
            <person name="Pierre F."/>
            <person name="Priest M."/>
            <person name="Raghuraman S."/>
            <person name="Rege F."/>
            <person name="Reyes R."/>
            <person name="Rise C."/>
            <person name="Rogov P."/>
            <person name="Ross K."/>
            <person name="Ryan E."/>
            <person name="Settipalli S."/>
            <person name="Shea T."/>
            <person name="Sherpa N."/>
            <person name="Shi L."/>
            <person name="Shih D."/>
            <person name="Sparrow T."/>
            <person name="Spaulding J."/>
            <person name="Stalker J."/>
            <person name="Stange-Thomann N."/>
            <person name="Stavropoulos S."/>
            <person name="Stone C."/>
            <person name="Strader C."/>
            <person name="Tesfaye S."/>
            <person name="Thomson T."/>
            <person name="Thoulutsang Y."/>
            <person name="Thoulutsang D."/>
            <person name="Topham K."/>
            <person name="Topping I."/>
            <person name="Tsamla T."/>
            <person name="Vassiliev H."/>
            <person name="Vo A."/>
            <person name="Wangchuk T."/>
            <person name="Wangdi T."/>
            <person name="Weiand M."/>
            <person name="Wilkinson J."/>
            <person name="Wilson A."/>
            <person name="Yadav S."/>
            <person name="Young G."/>
            <person name="Yu Q."/>
            <person name="Zembek L."/>
            <person name="Zhong D."/>
            <person name="Zimmer A."/>
            <person name="Zwirko Z."/>
            <person name="Jaffe D.B."/>
            <person name="Alvarez P."/>
            <person name="Brockman W."/>
            <person name="Butler J."/>
            <person name="Chin C."/>
            <person name="Gnerre S."/>
            <person name="Grabherr M."/>
            <person name="Kleber M."/>
            <person name="Mauceli E."/>
            <person name="MacCallum I."/>
        </authorList>
    </citation>
    <scope>NUCLEOTIDE SEQUENCE [LARGE SCALE GENOMIC DNA]</scope>
    <source>
        <strain evidence="22">Tucson 14030-0811.24</strain>
    </source>
</reference>
<feature type="transmembrane region" description="Helical" evidence="17">
    <location>
        <begin position="622"/>
        <end position="646"/>
    </location>
</feature>
<evidence type="ECO:0000256" key="12">
    <source>
        <dbReference type="ARBA" id="ARBA00023180"/>
    </source>
</evidence>
<keyword evidence="8 17" id="KW-0406">Ion transport</keyword>
<keyword evidence="14" id="KW-1071">Ligand-gated ion channel</keyword>
<dbReference type="Pfam" id="PF02932">
    <property type="entry name" value="Neur_chan_memb"/>
    <property type="match status" value="1"/>
</dbReference>
<dbReference type="Proteomes" id="UP000007798">
    <property type="component" value="Unassembled WGS sequence"/>
</dbReference>
<evidence type="ECO:0000256" key="9">
    <source>
        <dbReference type="ARBA" id="ARBA00023136"/>
    </source>
</evidence>
<dbReference type="CDD" id="cd18997">
    <property type="entry name" value="LGIC_ECD_nAChR"/>
    <property type="match status" value="1"/>
</dbReference>
<dbReference type="Gene3D" id="2.70.170.10">
    <property type="entry name" value="Neurotransmitter-gated ion-channel ligand-binding domain"/>
    <property type="match status" value="1"/>
</dbReference>
<evidence type="ECO:0000256" key="14">
    <source>
        <dbReference type="ARBA" id="ARBA00023286"/>
    </source>
</evidence>
<dbReference type="InParanoid" id="B4MVM6"/>
<evidence type="ECO:0000256" key="13">
    <source>
        <dbReference type="ARBA" id="ARBA00023257"/>
    </source>
</evidence>
<dbReference type="FunFam" id="2.70.170.10:FF:000016">
    <property type="entry name" value="Nicotinic acetylcholine receptor subunit"/>
    <property type="match status" value="1"/>
</dbReference>
<dbReference type="KEGG" id="dwi:6642286"/>
<keyword evidence="11" id="KW-0675">Receptor</keyword>
<comment type="subcellular location">
    <subcellularLocation>
        <location evidence="16">Postsynaptic cell membrane</location>
        <topology evidence="16">Multi-pass membrane protein</topology>
    </subcellularLocation>
</comment>
<keyword evidence="12" id="KW-0325">Glycoprotein</keyword>
<dbReference type="NCBIfam" id="TIGR00860">
    <property type="entry name" value="LIC"/>
    <property type="match status" value="1"/>
</dbReference>
<dbReference type="InterPro" id="IPR036734">
    <property type="entry name" value="Neur_chan_lig-bd_sf"/>
</dbReference>
<dbReference type="InterPro" id="IPR006201">
    <property type="entry name" value="Neur_channel"/>
</dbReference>
<protein>
    <submittedName>
        <fullName evidence="21">Uncharacterized protein</fullName>
    </submittedName>
</protein>
<keyword evidence="10" id="KW-1015">Disulfide bond</keyword>
<evidence type="ECO:0000256" key="17">
    <source>
        <dbReference type="RuleBase" id="RU000687"/>
    </source>
</evidence>
<dbReference type="PRINTS" id="PR00254">
    <property type="entry name" value="NICOTINICR"/>
</dbReference>
<dbReference type="PRINTS" id="PR00252">
    <property type="entry name" value="NRIONCHANNEL"/>
</dbReference>
<evidence type="ECO:0000313" key="22">
    <source>
        <dbReference type="Proteomes" id="UP000007798"/>
    </source>
</evidence>
<feature type="transmembrane region" description="Helical" evidence="17">
    <location>
        <begin position="392"/>
        <end position="410"/>
    </location>
</feature>
<keyword evidence="15 17" id="KW-0407">Ion channel</keyword>
<dbReference type="PANTHER" id="PTHR18945">
    <property type="entry name" value="NEUROTRANSMITTER GATED ION CHANNEL"/>
    <property type="match status" value="1"/>
</dbReference>
<dbReference type="SUPFAM" id="SSF63712">
    <property type="entry name" value="Nicotinic receptor ligand binding domain-like"/>
    <property type="match status" value="1"/>
</dbReference>
<dbReference type="GO" id="GO:0005892">
    <property type="term" value="C:acetylcholine-gated channel complex"/>
    <property type="evidence" value="ECO:0007669"/>
    <property type="project" value="EnsemblMetazoa"/>
</dbReference>
<evidence type="ECO:0000256" key="3">
    <source>
        <dbReference type="ARBA" id="ARBA00022448"/>
    </source>
</evidence>
<evidence type="ECO:0000256" key="7">
    <source>
        <dbReference type="ARBA" id="ARBA00023018"/>
    </source>
</evidence>
<feature type="region of interest" description="Disordered" evidence="18">
    <location>
        <begin position="79"/>
        <end position="119"/>
    </location>
</feature>
<keyword evidence="5 17" id="KW-0812">Transmembrane</keyword>
<dbReference type="GO" id="GO:0042166">
    <property type="term" value="F:acetylcholine binding"/>
    <property type="evidence" value="ECO:0007669"/>
    <property type="project" value="EnsemblMetazoa"/>
</dbReference>
<dbReference type="InterPro" id="IPR018000">
    <property type="entry name" value="Neurotransmitter_ion_chnl_CS"/>
</dbReference>
<dbReference type="GO" id="GO:0045211">
    <property type="term" value="C:postsynaptic membrane"/>
    <property type="evidence" value="ECO:0007669"/>
    <property type="project" value="UniProtKB-SubCell"/>
</dbReference>
<keyword evidence="13" id="KW-0628">Postsynaptic cell membrane</keyword>
<evidence type="ECO:0000256" key="6">
    <source>
        <dbReference type="ARBA" id="ARBA00022989"/>
    </source>
</evidence>
<keyword evidence="4" id="KW-1003">Cell membrane</keyword>
<dbReference type="GO" id="GO:0004888">
    <property type="term" value="F:transmembrane signaling receptor activity"/>
    <property type="evidence" value="ECO:0007669"/>
    <property type="project" value="InterPro"/>
</dbReference>
<dbReference type="STRING" id="7260.B4MVM6"/>
<feature type="domain" description="Neurotransmitter-gated ion-channel transmembrane" evidence="20">
    <location>
        <begin position="367"/>
        <end position="638"/>
    </location>
</feature>
<dbReference type="OrthoDB" id="5975154at2759"/>
<dbReference type="InterPro" id="IPR002394">
    <property type="entry name" value="Nicotinic_acetylcholine_rcpt"/>
</dbReference>
<evidence type="ECO:0000259" key="19">
    <source>
        <dbReference type="Pfam" id="PF02931"/>
    </source>
</evidence>
<feature type="domain" description="Neurotransmitter-gated ion-channel ligand-binding" evidence="19">
    <location>
        <begin position="153"/>
        <end position="360"/>
    </location>
</feature>
<evidence type="ECO:0000256" key="16">
    <source>
        <dbReference type="ARBA" id="ARBA00034104"/>
    </source>
</evidence>
<dbReference type="FunCoup" id="B4MVM6">
    <property type="interactions" value="107"/>
</dbReference>
<comment type="similarity">
    <text evidence="2">Belongs to the ligand-gated ion channel (TC 1.A.9) family. Acetylcholine receptor (TC 1.A.9.1) subfamily.</text>
</comment>
<dbReference type="FunFam" id="1.20.58.390:FF:000023">
    <property type="entry name" value="Nicotinic acetylcholine receptor subunit alpha6"/>
    <property type="match status" value="1"/>
</dbReference>
<keyword evidence="9 17" id="KW-0472">Membrane</keyword>
<evidence type="ECO:0000256" key="10">
    <source>
        <dbReference type="ARBA" id="ARBA00023157"/>
    </source>
</evidence>
<evidence type="ECO:0000256" key="8">
    <source>
        <dbReference type="ARBA" id="ARBA00023065"/>
    </source>
</evidence>
<evidence type="ECO:0000256" key="15">
    <source>
        <dbReference type="ARBA" id="ARBA00023303"/>
    </source>
</evidence>
<dbReference type="InterPro" id="IPR006029">
    <property type="entry name" value="Neurotrans-gated_channel_TM"/>
</dbReference>
<feature type="transmembrane region" description="Helical" evidence="17">
    <location>
        <begin position="422"/>
        <end position="445"/>
    </location>
</feature>
<evidence type="ECO:0000256" key="5">
    <source>
        <dbReference type="ARBA" id="ARBA00022692"/>
    </source>
</evidence>
<gene>
    <name evidence="21" type="primary">Dwil\GK15031</name>
    <name evidence="21" type="ORF">Dwil_GK15031</name>
</gene>
<dbReference type="CDD" id="cd19051">
    <property type="entry name" value="LGIC_TM_cation"/>
    <property type="match status" value="1"/>
</dbReference>
<evidence type="ECO:0000256" key="11">
    <source>
        <dbReference type="ARBA" id="ARBA00023170"/>
    </source>
</evidence>
<dbReference type="PROSITE" id="PS00236">
    <property type="entry name" value="NEUROTR_ION_CHANNEL"/>
    <property type="match status" value="1"/>
</dbReference>
<evidence type="ECO:0000256" key="4">
    <source>
        <dbReference type="ARBA" id="ARBA00022475"/>
    </source>
</evidence>
<comment type="function">
    <text evidence="1">After binding acetylcholine, the AChR responds by an extensive change in conformation that affects all subunits and leads to opening of an ion-conducting channel across the plasma membrane.</text>
</comment>
<keyword evidence="22" id="KW-1185">Reference proteome</keyword>
<evidence type="ECO:0000256" key="18">
    <source>
        <dbReference type="SAM" id="MobiDB-lite"/>
    </source>
</evidence>
<dbReference type="EMBL" id="CH963857">
    <property type="protein sequence ID" value="EDW75746.2"/>
    <property type="molecule type" value="Genomic_DNA"/>
</dbReference>
<proteinExistence type="inferred from homology"/>
<dbReference type="InterPro" id="IPR006202">
    <property type="entry name" value="Neur_chan_lig-bd"/>
</dbReference>
<evidence type="ECO:0000256" key="1">
    <source>
        <dbReference type="ARBA" id="ARBA00003328"/>
    </source>
</evidence>
<dbReference type="Pfam" id="PF02931">
    <property type="entry name" value="Neur_chan_LBD"/>
    <property type="match status" value="1"/>
</dbReference>
<dbReference type="Gene3D" id="1.20.58.390">
    <property type="entry name" value="Neurotransmitter-gated ion-channel transmembrane domain"/>
    <property type="match status" value="2"/>
</dbReference>
<keyword evidence="6 17" id="KW-1133">Transmembrane helix</keyword>
<keyword evidence="7" id="KW-0770">Synapse</keyword>
<organism evidence="21 22">
    <name type="scientific">Drosophila willistoni</name>
    <name type="common">Fruit fly</name>
    <dbReference type="NCBI Taxonomy" id="7260"/>
    <lineage>
        <taxon>Eukaryota</taxon>
        <taxon>Metazoa</taxon>
        <taxon>Ecdysozoa</taxon>
        <taxon>Arthropoda</taxon>
        <taxon>Hexapoda</taxon>
        <taxon>Insecta</taxon>
        <taxon>Pterygota</taxon>
        <taxon>Neoptera</taxon>
        <taxon>Endopterygota</taxon>
        <taxon>Diptera</taxon>
        <taxon>Brachycera</taxon>
        <taxon>Muscomorpha</taxon>
        <taxon>Ephydroidea</taxon>
        <taxon>Drosophilidae</taxon>
        <taxon>Drosophila</taxon>
        <taxon>Sophophora</taxon>
    </lineage>
</organism>
<evidence type="ECO:0000256" key="2">
    <source>
        <dbReference type="ARBA" id="ARBA00009237"/>
    </source>
</evidence>
<dbReference type="InterPro" id="IPR038050">
    <property type="entry name" value="Neuro_actylchol_rec"/>
</dbReference>
<evidence type="ECO:0000259" key="20">
    <source>
        <dbReference type="Pfam" id="PF02932"/>
    </source>
</evidence>
<accession>B4MVM6</accession>
<sequence length="648" mass="73903">MQCGKTNSSSSSINSSKRNTMHDLWPTTLYCLLQVLLPSIKQWQHRVKFLIRRIVYGFRAIISYTNCLTELWSRDSISHKNNKSNNSNNCQTRTSTNCNSHHSSNSSSNNNNSTSSSNSSSTHIFNRLNKHSWIFLLIYLNLSAKVCLAGYHEKRLLHDLLDPYNTLERPVLNESDPLQLSFGLTLMQIIDVDEKNQLLVTNVWLKLEWNDMNLRWNTSDYGGVKDLRIPPHRIWKPDVLMYNSADEGFDGTYQTNVVVRNNGSCLYVPPGIFKSTCKIDITWFPFDDQRCEMKFGSWTYDGFQLDLQLQDETGGDISSYVLNGEWELLGVPGKRNEIYYNCCPEPYIDITFAIIIRRRTLYYFFNLIIPCVLIASMALLGFTLPPDSGEKLSLGVTILLSLTVFLNMVAETMPATSDAVPLLGTYFNCIMFMVASSVVSTILILNYHHRNADTHEMSEWIRIVFLCWLPWILRMSRPGRPLILEFPTTPCSDTSSERKHQILSEVELKERSSKSLLANVLDIDDDFRHNCRPMTPGGTLPHNPAFYRTVYGQGDDGSIGPIGSTRMPDAVTHHTCIKSSTEYELGLILKEIRFITDQLRKEDEDNDIANDWKFAAMVVDRLCLIIFTMFTILATIAVLLSAPHIIVS</sequence>
<dbReference type="GO" id="GO:0022848">
    <property type="term" value="F:acetylcholine-gated monoatomic cation-selective channel activity"/>
    <property type="evidence" value="ECO:0007669"/>
    <property type="project" value="EnsemblMetazoa"/>
</dbReference>
<dbReference type="AlphaFoldDB" id="B4MVM6"/>
<dbReference type="InterPro" id="IPR036719">
    <property type="entry name" value="Neuro-gated_channel_TM_sf"/>
</dbReference>
<dbReference type="HOGENOM" id="CLU_018074_6_0_1"/>
<evidence type="ECO:0000313" key="21">
    <source>
        <dbReference type="EMBL" id="EDW75746.2"/>
    </source>
</evidence>
<dbReference type="FunFam" id="1.20.58.390:FF:000037">
    <property type="entry name" value="Nicotinic acetylcholine receptor subunit alpha6"/>
    <property type="match status" value="1"/>
</dbReference>
<keyword evidence="3 17" id="KW-0813">Transport</keyword>
<dbReference type="SUPFAM" id="SSF90112">
    <property type="entry name" value="Neurotransmitter-gated ion-channel transmembrane pore"/>
    <property type="match status" value="1"/>
</dbReference>
<name>B4MVM6_DROWI</name>
<dbReference type="eggNOG" id="KOG3646">
    <property type="taxonomic scope" value="Eukaryota"/>
</dbReference>